<comment type="subunit">
    <text evidence="2 5">Homopentamer.</text>
</comment>
<proteinExistence type="inferred from homology"/>
<keyword evidence="5" id="KW-0964">Secreted</keyword>
<dbReference type="Pfam" id="PF02465">
    <property type="entry name" value="FliD_N"/>
    <property type="match status" value="1"/>
</dbReference>
<evidence type="ECO:0000313" key="9">
    <source>
        <dbReference type="Proteomes" id="UP000245695"/>
    </source>
</evidence>
<keyword evidence="3 5" id="KW-0175">Coiled coil</keyword>
<dbReference type="KEGG" id="rhom:FRIFI_0699"/>
<dbReference type="AlphaFoldDB" id="A0A2P2BPF9"/>
<dbReference type="Pfam" id="PF07195">
    <property type="entry name" value="FliD_C"/>
    <property type="match status" value="1"/>
</dbReference>
<dbReference type="PANTHER" id="PTHR30288">
    <property type="entry name" value="FLAGELLAR CAP/ASSEMBLY PROTEIN FLID"/>
    <property type="match status" value="1"/>
</dbReference>
<accession>A0A2P2BPF9</accession>
<dbReference type="RefSeq" id="WP_166504986.1">
    <property type="nucleotide sequence ID" value="NZ_LN650648.1"/>
</dbReference>
<feature type="domain" description="Flagellar hook-associated protein 2 N-terminal" evidence="6">
    <location>
        <begin position="14"/>
        <end position="114"/>
    </location>
</feature>
<evidence type="ECO:0000256" key="1">
    <source>
        <dbReference type="ARBA" id="ARBA00009764"/>
    </source>
</evidence>
<protein>
    <recommendedName>
        <fullName evidence="5">Flagellar hook-associated protein 2</fullName>
        <shortName evidence="5">HAP2</shortName>
    </recommendedName>
    <alternativeName>
        <fullName evidence="5">Flagellar cap protein</fullName>
    </alternativeName>
</protein>
<dbReference type="GO" id="GO:0071973">
    <property type="term" value="P:bacterial-type flagellum-dependent cell motility"/>
    <property type="evidence" value="ECO:0007669"/>
    <property type="project" value="TreeGrafter"/>
</dbReference>
<dbReference type="GO" id="GO:0009421">
    <property type="term" value="C:bacterial-type flagellum filament cap"/>
    <property type="evidence" value="ECO:0007669"/>
    <property type="project" value="InterPro"/>
</dbReference>
<comment type="subcellular location">
    <subcellularLocation>
        <location evidence="5">Secreted</location>
    </subcellularLocation>
    <subcellularLocation>
        <location evidence="5">Bacterial flagellum</location>
    </subcellularLocation>
</comment>
<keyword evidence="8" id="KW-0282">Flagellum</keyword>
<dbReference type="GO" id="GO:0007155">
    <property type="term" value="P:cell adhesion"/>
    <property type="evidence" value="ECO:0007669"/>
    <property type="project" value="InterPro"/>
</dbReference>
<sequence>MTRVNTIRIPGLATGMDTDTVVKQMLVGEQNKIDKVKQKEQIVKWQQEIYRDVMKDLKNINDKYFSVTSKDSIVSSKAWNTLSVQSSNSSVMSATSRAGADNIHYNFEVNKIAEPAKVVSSKDNLDKLSNLADLGAKIGESFKISVGKDDKGNTLYSNPIKIESSDTIESLVDKINSNGNGKIKASYSKMTGSFSIESFDTGSNSNIEIISEDGSKSNSLAFLGLKTKKYKTNADGSFILNSKNEPGFDMVDFSGIASGSNSYIKVSGDDGFSKVINEQKNNFSIDGIDYSIYNKGTSKITSKKDTTKALDNMKGFVQDYNKIMDKMYSLITEKSKKDYQPLTEEQKKDMSEEEVKKWEANAKKGILRNDSEMRRFINDMQNAVFGDNVKVLSEMGVTSPQDYNKKGQISLNEDKFTKSLEYNSDKVYKLFAKDKSSIMGKMNDILNKNIGGSSSIFARKAGLERTSSVVKNFYSEQIKRQEDMIKNLQRKMDTKENALYKKFADLEASMNKLNSQMSYFMQA</sequence>
<evidence type="ECO:0000259" key="6">
    <source>
        <dbReference type="Pfam" id="PF02465"/>
    </source>
</evidence>
<dbReference type="InterPro" id="IPR003481">
    <property type="entry name" value="FliD_N"/>
</dbReference>
<dbReference type="InterPro" id="IPR040026">
    <property type="entry name" value="FliD"/>
</dbReference>
<keyword evidence="8" id="KW-0969">Cilium</keyword>
<dbReference type="EMBL" id="LN650648">
    <property type="protein sequence ID" value="CEI72245.1"/>
    <property type="molecule type" value="Genomic_DNA"/>
</dbReference>
<dbReference type="PANTHER" id="PTHR30288:SF0">
    <property type="entry name" value="FLAGELLAR HOOK-ASSOCIATED PROTEIN 2"/>
    <property type="match status" value="1"/>
</dbReference>
<reference evidence="8 9" key="1">
    <citation type="submission" date="2014-09" db="EMBL/GenBank/DDBJ databases">
        <authorList>
            <person name="Hornung B.V."/>
        </authorList>
    </citation>
    <scope>NUCLEOTIDE SEQUENCE [LARGE SCALE GENOMIC DNA]</scope>
    <source>
        <strain evidence="8 9">FRIFI</strain>
    </source>
</reference>
<name>A0A2P2BPF9_9FIRM</name>
<feature type="coiled-coil region" evidence="5">
    <location>
        <begin position="471"/>
        <end position="498"/>
    </location>
</feature>
<comment type="similarity">
    <text evidence="1 5">Belongs to the FliD family.</text>
</comment>
<dbReference type="Proteomes" id="UP000245695">
    <property type="component" value="Chromosome 1"/>
</dbReference>
<evidence type="ECO:0000313" key="8">
    <source>
        <dbReference type="EMBL" id="CEI72245.1"/>
    </source>
</evidence>
<keyword evidence="9" id="KW-1185">Reference proteome</keyword>
<dbReference type="InterPro" id="IPR010809">
    <property type="entry name" value="FliD_C"/>
</dbReference>
<evidence type="ECO:0000256" key="5">
    <source>
        <dbReference type="RuleBase" id="RU362066"/>
    </source>
</evidence>
<organism evidence="8 9">
    <name type="scientific">Romboutsia hominis</name>
    <dbReference type="NCBI Taxonomy" id="1507512"/>
    <lineage>
        <taxon>Bacteria</taxon>
        <taxon>Bacillati</taxon>
        <taxon>Bacillota</taxon>
        <taxon>Clostridia</taxon>
        <taxon>Peptostreptococcales</taxon>
        <taxon>Peptostreptococcaceae</taxon>
        <taxon>Romboutsia</taxon>
    </lineage>
</organism>
<dbReference type="GO" id="GO:0005576">
    <property type="term" value="C:extracellular region"/>
    <property type="evidence" value="ECO:0007669"/>
    <property type="project" value="UniProtKB-SubCell"/>
</dbReference>
<gene>
    <name evidence="8" type="ORF">FRIFI_0699</name>
</gene>
<keyword evidence="8" id="KW-0966">Cell projection</keyword>
<evidence type="ECO:0000256" key="4">
    <source>
        <dbReference type="ARBA" id="ARBA00023143"/>
    </source>
</evidence>
<comment type="function">
    <text evidence="5">Required for morphogenesis and for the elongation of the flagellar filament by facilitating polymerization of the flagellin monomers at the tip of growing filament. Forms a capping structure, which prevents flagellin subunits (transported through the central channel of the flagellum) from leaking out without polymerization at the distal end.</text>
</comment>
<evidence type="ECO:0000256" key="2">
    <source>
        <dbReference type="ARBA" id="ARBA00011255"/>
    </source>
</evidence>
<evidence type="ECO:0000259" key="7">
    <source>
        <dbReference type="Pfam" id="PF07195"/>
    </source>
</evidence>
<keyword evidence="4 5" id="KW-0975">Bacterial flagellum</keyword>
<feature type="domain" description="Flagellar hook-associated protein 2 C-terminal" evidence="7">
    <location>
        <begin position="260"/>
        <end position="515"/>
    </location>
</feature>
<evidence type="ECO:0000256" key="3">
    <source>
        <dbReference type="ARBA" id="ARBA00023054"/>
    </source>
</evidence>
<dbReference type="GO" id="GO:0009424">
    <property type="term" value="C:bacterial-type flagellum hook"/>
    <property type="evidence" value="ECO:0007669"/>
    <property type="project" value="UniProtKB-UniRule"/>
</dbReference>